<dbReference type="RefSeq" id="XP_030995227.1">
    <property type="nucleotide sequence ID" value="XM_031140571.1"/>
</dbReference>
<protein>
    <submittedName>
        <fullName evidence="2">Uncharacterized protein</fullName>
    </submittedName>
</protein>
<dbReference type="Proteomes" id="UP000319257">
    <property type="component" value="Unassembled WGS sequence"/>
</dbReference>
<accession>A0A507B373</accession>
<name>A0A507B373_9PEZI</name>
<keyword evidence="1" id="KW-0732">Signal</keyword>
<reference evidence="2 3" key="1">
    <citation type="submission" date="2019-06" db="EMBL/GenBank/DDBJ databases">
        <title>Draft genome sequence of the filamentous fungus Phialemoniopsis curvata isolated from diesel fuel.</title>
        <authorList>
            <person name="Varaljay V.A."/>
            <person name="Lyon W.J."/>
            <person name="Crouch A.L."/>
            <person name="Drake C.E."/>
            <person name="Hollomon J.M."/>
            <person name="Nadeau L.J."/>
            <person name="Nunn H.S."/>
            <person name="Stevenson B.S."/>
            <person name="Bojanowski C.L."/>
            <person name="Crookes-Goodson W.J."/>
        </authorList>
    </citation>
    <scope>NUCLEOTIDE SEQUENCE [LARGE SCALE GENOMIC DNA]</scope>
    <source>
        <strain evidence="2 3">D216</strain>
    </source>
</reference>
<sequence length="210" mass="23159">MRPPTLVSSLGLVLSCCRLSRAWVDEDAHVDLLWPPPHNAHESIVDGRPVGPQPEGDQAEFACAIVPIPPDAARVDFPVAGGQIRWNLTSLVPASALPVGDKYMANAYLGQFNDNTTVSRDNWIYLDGWSWNSTRFASALGPYCTPLRDGLGQYTLNLTDRFEHWYQQKAMAYLVPGFEGMNVTLGTAMVVFGDNGSKTRAIMNTASYYF</sequence>
<dbReference type="OrthoDB" id="5131270at2759"/>
<proteinExistence type="predicted"/>
<organism evidence="2 3">
    <name type="scientific">Thyridium curvatum</name>
    <dbReference type="NCBI Taxonomy" id="1093900"/>
    <lineage>
        <taxon>Eukaryota</taxon>
        <taxon>Fungi</taxon>
        <taxon>Dikarya</taxon>
        <taxon>Ascomycota</taxon>
        <taxon>Pezizomycotina</taxon>
        <taxon>Sordariomycetes</taxon>
        <taxon>Sordariomycetidae</taxon>
        <taxon>Thyridiales</taxon>
        <taxon>Thyridiaceae</taxon>
        <taxon>Thyridium</taxon>
    </lineage>
</organism>
<dbReference type="EMBL" id="SKBQ01000033">
    <property type="protein sequence ID" value="TPX13516.1"/>
    <property type="molecule type" value="Genomic_DNA"/>
</dbReference>
<feature type="chain" id="PRO_5021437990" evidence="1">
    <location>
        <begin position="23"/>
        <end position="210"/>
    </location>
</feature>
<dbReference type="GeneID" id="41973434"/>
<gene>
    <name evidence="2" type="ORF">E0L32_005987</name>
</gene>
<dbReference type="AlphaFoldDB" id="A0A507B373"/>
<comment type="caution">
    <text evidence="2">The sequence shown here is derived from an EMBL/GenBank/DDBJ whole genome shotgun (WGS) entry which is preliminary data.</text>
</comment>
<evidence type="ECO:0000313" key="3">
    <source>
        <dbReference type="Proteomes" id="UP000319257"/>
    </source>
</evidence>
<feature type="signal peptide" evidence="1">
    <location>
        <begin position="1"/>
        <end position="22"/>
    </location>
</feature>
<keyword evidence="3" id="KW-1185">Reference proteome</keyword>
<evidence type="ECO:0000256" key="1">
    <source>
        <dbReference type="SAM" id="SignalP"/>
    </source>
</evidence>
<dbReference type="InParanoid" id="A0A507B373"/>
<dbReference type="PROSITE" id="PS51257">
    <property type="entry name" value="PROKAR_LIPOPROTEIN"/>
    <property type="match status" value="1"/>
</dbReference>
<evidence type="ECO:0000313" key="2">
    <source>
        <dbReference type="EMBL" id="TPX13516.1"/>
    </source>
</evidence>